<evidence type="ECO:0000313" key="4">
    <source>
        <dbReference type="EMBL" id="NFF88114.1"/>
    </source>
</evidence>
<gene>
    <name evidence="4" type="ORF">FC774_09580</name>
    <name evidence="5" type="ORF">FDB51_06780</name>
</gene>
<accession>A0A0L9YBX3</accession>
<dbReference type="EMBL" id="SWVK01000007">
    <property type="protein sequence ID" value="NFN34846.1"/>
    <property type="molecule type" value="Genomic_DNA"/>
</dbReference>
<evidence type="ECO:0000259" key="3">
    <source>
        <dbReference type="PROSITE" id="PS51387"/>
    </source>
</evidence>
<dbReference type="GO" id="GO:0071949">
    <property type="term" value="F:FAD binding"/>
    <property type="evidence" value="ECO:0007669"/>
    <property type="project" value="InterPro"/>
</dbReference>
<dbReference type="InterPro" id="IPR016166">
    <property type="entry name" value="FAD-bd_PCMH"/>
</dbReference>
<sequence length="272" mass="30243">MVNGFMPKSLKEALDIRSNYDVVPYGGGTDLMIEGQKDVNYLFLNKVPEMKCIVEDEEYIRIGGSCTFTEVLESDIVPEIMKQAVSKIAAPAIRNSGTMAGNIGNGSAKADSVLIEYVTDAKILLASGSKTRIVKIEDFYKGRKELDLGKDELIVEILLPKTGLENYYYKKIGARNALAISRVSFAGIIKIDDEIIKDIAIAFGAVSGTVLRFKELEKMMIGKTLLEASKIKEDFVDAYKQKIIPTKGRVSAEYRKRVCINLIKDFLYEKSI</sequence>
<name>A0A0L9YBX3_CLOBO</name>
<protein>
    <submittedName>
        <fullName evidence="4">Molybdopterin dehydrogenase</fullName>
    </submittedName>
</protein>
<dbReference type="RefSeq" id="WP_053341795.1">
    <property type="nucleotide sequence ID" value="NZ_LFPA01000116.1"/>
</dbReference>
<dbReference type="Proteomes" id="UP000473681">
    <property type="component" value="Unassembled WGS sequence"/>
</dbReference>
<evidence type="ECO:0000256" key="2">
    <source>
        <dbReference type="ARBA" id="ARBA00023002"/>
    </source>
</evidence>
<dbReference type="GO" id="GO:0016491">
    <property type="term" value="F:oxidoreductase activity"/>
    <property type="evidence" value="ECO:0007669"/>
    <property type="project" value="UniProtKB-KW"/>
</dbReference>
<organism evidence="4 7">
    <name type="scientific">Clostridium botulinum</name>
    <dbReference type="NCBI Taxonomy" id="1491"/>
    <lineage>
        <taxon>Bacteria</taxon>
        <taxon>Bacillati</taxon>
        <taxon>Bacillota</taxon>
        <taxon>Clostridia</taxon>
        <taxon>Eubacteriales</taxon>
        <taxon>Clostridiaceae</taxon>
        <taxon>Clostridium</taxon>
    </lineage>
</organism>
<proteinExistence type="predicted"/>
<dbReference type="InterPro" id="IPR036318">
    <property type="entry name" value="FAD-bd_PCMH-like_sf"/>
</dbReference>
<dbReference type="Pfam" id="PF00941">
    <property type="entry name" value="FAD_binding_5"/>
    <property type="match status" value="1"/>
</dbReference>
<reference evidence="6 7" key="1">
    <citation type="submission" date="2019-04" db="EMBL/GenBank/DDBJ databases">
        <title>Genome sequencing of Clostridium botulinum Groups I-IV and Clostridium butyricum.</title>
        <authorList>
            <person name="Brunt J."/>
            <person name="Van Vliet A.H.M."/>
            <person name="Stringer S.C."/>
            <person name="Carter A.T."/>
            <person name="Peck M.W."/>
        </authorList>
    </citation>
    <scope>NUCLEOTIDE SEQUENCE [LARGE SCALE GENOMIC DNA]</scope>
    <source>
        <strain evidence="4 7">1605</strain>
        <strain evidence="5 6">CB-K-33E</strain>
    </source>
</reference>
<feature type="domain" description="FAD-binding PCMH-type" evidence="3">
    <location>
        <begin position="1"/>
        <end position="164"/>
    </location>
</feature>
<dbReference type="Pfam" id="PF03450">
    <property type="entry name" value="CO_deh_flav_C"/>
    <property type="match status" value="1"/>
</dbReference>
<dbReference type="InterPro" id="IPR005107">
    <property type="entry name" value="CO_DH_flav_C"/>
</dbReference>
<dbReference type="AlphaFoldDB" id="A0A0L9YBX3"/>
<evidence type="ECO:0000313" key="5">
    <source>
        <dbReference type="EMBL" id="NFN34846.1"/>
    </source>
</evidence>
<evidence type="ECO:0000256" key="1">
    <source>
        <dbReference type="ARBA" id="ARBA00022630"/>
    </source>
</evidence>
<evidence type="ECO:0000313" key="6">
    <source>
        <dbReference type="Proteomes" id="UP000473681"/>
    </source>
</evidence>
<keyword evidence="1" id="KW-0285">Flavoprotein</keyword>
<dbReference type="InterPro" id="IPR016169">
    <property type="entry name" value="FAD-bd_PCMH_sub2"/>
</dbReference>
<dbReference type="SMART" id="SM01092">
    <property type="entry name" value="CO_deh_flav_C"/>
    <property type="match status" value="1"/>
</dbReference>
<keyword evidence="2" id="KW-0560">Oxidoreductase</keyword>
<dbReference type="InterPro" id="IPR051312">
    <property type="entry name" value="Diverse_Substr_Oxidored"/>
</dbReference>
<dbReference type="SUPFAM" id="SSF56176">
    <property type="entry name" value="FAD-binding/transporter-associated domain-like"/>
    <property type="match status" value="1"/>
</dbReference>
<dbReference type="Gene3D" id="3.30.390.50">
    <property type="entry name" value="CO dehydrogenase flavoprotein, C-terminal domain"/>
    <property type="match status" value="1"/>
</dbReference>
<dbReference type="EMBL" id="SWOV01000022">
    <property type="protein sequence ID" value="NFF88114.1"/>
    <property type="molecule type" value="Genomic_DNA"/>
</dbReference>
<comment type="caution">
    <text evidence="4">The sequence shown here is derived from an EMBL/GenBank/DDBJ whole genome shotgun (WGS) entry which is preliminary data.</text>
</comment>
<dbReference type="InterPro" id="IPR036683">
    <property type="entry name" value="CO_DH_flav_C_dom_sf"/>
</dbReference>
<dbReference type="Gene3D" id="3.30.465.10">
    <property type="match status" value="1"/>
</dbReference>
<dbReference type="OrthoDB" id="9789842at2"/>
<dbReference type="PANTHER" id="PTHR42659">
    <property type="entry name" value="XANTHINE DEHYDROGENASE SUBUNIT C-RELATED"/>
    <property type="match status" value="1"/>
</dbReference>
<dbReference type="Proteomes" id="UP000476820">
    <property type="component" value="Unassembled WGS sequence"/>
</dbReference>
<dbReference type="PANTHER" id="PTHR42659:SF9">
    <property type="entry name" value="XANTHINE DEHYDROGENASE FAD-BINDING SUBUNIT XDHB-RELATED"/>
    <property type="match status" value="1"/>
</dbReference>
<dbReference type="PROSITE" id="PS51387">
    <property type="entry name" value="FAD_PCMH"/>
    <property type="match status" value="1"/>
</dbReference>
<dbReference type="SUPFAM" id="SSF55447">
    <property type="entry name" value="CO dehydrogenase flavoprotein C-terminal domain-like"/>
    <property type="match status" value="1"/>
</dbReference>
<dbReference type="InterPro" id="IPR002346">
    <property type="entry name" value="Mopterin_DH_FAD-bd"/>
</dbReference>
<evidence type="ECO:0000313" key="7">
    <source>
        <dbReference type="Proteomes" id="UP000476820"/>
    </source>
</evidence>